<keyword evidence="3" id="KW-1003">Cell membrane</keyword>
<evidence type="ECO:0000256" key="7">
    <source>
        <dbReference type="ARBA" id="ARBA00022825"/>
    </source>
</evidence>
<dbReference type="AlphaFoldDB" id="A0A3S2WJM6"/>
<evidence type="ECO:0000256" key="9">
    <source>
        <dbReference type="ARBA" id="ARBA00023136"/>
    </source>
</evidence>
<dbReference type="Gene3D" id="3.40.50.200">
    <property type="entry name" value="Peptidase S8/S53 domain"/>
    <property type="match status" value="1"/>
</dbReference>
<gene>
    <name evidence="15" type="primary">mycP</name>
    <name evidence="15" type="ORF">EOT10_15905</name>
</gene>
<keyword evidence="9 12" id="KW-0472">Membrane</keyword>
<comment type="similarity">
    <text evidence="2 10">Belongs to the peptidase S8 family.</text>
</comment>
<evidence type="ECO:0000256" key="6">
    <source>
        <dbReference type="ARBA" id="ARBA00022801"/>
    </source>
</evidence>
<keyword evidence="4 10" id="KW-0645">Protease</keyword>
<evidence type="ECO:0000256" key="10">
    <source>
        <dbReference type="PROSITE-ProRule" id="PRU01240"/>
    </source>
</evidence>
<feature type="active site" description="Charge relay system" evidence="10">
    <location>
        <position position="65"/>
    </location>
</feature>
<dbReference type="PRINTS" id="PR00723">
    <property type="entry name" value="SUBTILISIN"/>
</dbReference>
<evidence type="ECO:0000256" key="5">
    <source>
        <dbReference type="ARBA" id="ARBA00022692"/>
    </source>
</evidence>
<feature type="domain" description="Peptidase S8/S53" evidence="14">
    <location>
        <begin position="56"/>
        <end position="319"/>
    </location>
</feature>
<evidence type="ECO:0000256" key="2">
    <source>
        <dbReference type="ARBA" id="ARBA00011073"/>
    </source>
</evidence>
<keyword evidence="6 10" id="KW-0378">Hydrolase</keyword>
<dbReference type="NCBIfam" id="TIGR03921">
    <property type="entry name" value="T7SS_mycosin"/>
    <property type="match status" value="1"/>
</dbReference>
<dbReference type="GO" id="GO:0006508">
    <property type="term" value="P:proteolysis"/>
    <property type="evidence" value="ECO:0007669"/>
    <property type="project" value="UniProtKB-KW"/>
</dbReference>
<dbReference type="PANTHER" id="PTHR43806:SF11">
    <property type="entry name" value="CEREVISIN-RELATED"/>
    <property type="match status" value="1"/>
</dbReference>
<feature type="chain" id="PRO_5018584308" evidence="13">
    <location>
        <begin position="33"/>
        <end position="456"/>
    </location>
</feature>
<dbReference type="RefSeq" id="WP_127828841.1">
    <property type="nucleotide sequence ID" value="NZ_RZYA01000006.1"/>
</dbReference>
<evidence type="ECO:0000259" key="14">
    <source>
        <dbReference type="Pfam" id="PF00082"/>
    </source>
</evidence>
<dbReference type="InterPro" id="IPR015500">
    <property type="entry name" value="Peptidase_S8_subtilisin-rel"/>
</dbReference>
<dbReference type="PANTHER" id="PTHR43806">
    <property type="entry name" value="PEPTIDASE S8"/>
    <property type="match status" value="1"/>
</dbReference>
<proteinExistence type="inferred from homology"/>
<keyword evidence="16" id="KW-1185">Reference proteome</keyword>
<feature type="active site" description="Charge relay system" evidence="10">
    <location>
        <position position="100"/>
    </location>
</feature>
<dbReference type="InterPro" id="IPR023827">
    <property type="entry name" value="Peptidase_S8_Asp-AS"/>
</dbReference>
<dbReference type="GO" id="GO:0004252">
    <property type="term" value="F:serine-type endopeptidase activity"/>
    <property type="evidence" value="ECO:0007669"/>
    <property type="project" value="UniProtKB-UniRule"/>
</dbReference>
<protein>
    <submittedName>
        <fullName evidence="15">Type VII secretion-associated serine protease mycosin</fullName>
    </submittedName>
</protein>
<evidence type="ECO:0000256" key="11">
    <source>
        <dbReference type="SAM" id="MobiDB-lite"/>
    </source>
</evidence>
<feature type="active site" description="Charge relay system" evidence="10">
    <location>
        <position position="270"/>
    </location>
</feature>
<dbReference type="Proteomes" id="UP000283128">
    <property type="component" value="Unassembled WGS sequence"/>
</dbReference>
<comment type="caution">
    <text evidence="15">The sequence shown here is derived from an EMBL/GenBank/DDBJ whole genome shotgun (WGS) entry which is preliminary data.</text>
</comment>
<evidence type="ECO:0000256" key="4">
    <source>
        <dbReference type="ARBA" id="ARBA00022670"/>
    </source>
</evidence>
<keyword evidence="7 10" id="KW-0720">Serine protease</keyword>
<reference evidence="15 16" key="1">
    <citation type="submission" date="2019-01" db="EMBL/GenBank/DDBJ databases">
        <title>Genome sequences of Streptomyces and Rhizobium isolates collected from root and soil.</title>
        <authorList>
            <person name="Chhettri S."/>
            <person name="Sevigny J.L."/>
            <person name="Sen A."/>
            <person name="Ennis N."/>
            <person name="Tisa L."/>
        </authorList>
    </citation>
    <scope>NUCLEOTIDE SEQUENCE [LARGE SCALE GENOMIC DNA]</scope>
    <source>
        <strain evidence="15 16">San01</strain>
    </source>
</reference>
<feature type="transmembrane region" description="Helical" evidence="12">
    <location>
        <begin position="380"/>
        <end position="401"/>
    </location>
</feature>
<feature type="region of interest" description="Disordered" evidence="11">
    <location>
        <begin position="405"/>
        <end position="456"/>
    </location>
</feature>
<dbReference type="EMBL" id="RZYA01000006">
    <property type="protein sequence ID" value="RVU24484.1"/>
    <property type="molecule type" value="Genomic_DNA"/>
</dbReference>
<feature type="compositionally biased region" description="Low complexity" evidence="11">
    <location>
        <begin position="361"/>
        <end position="371"/>
    </location>
</feature>
<evidence type="ECO:0000313" key="15">
    <source>
        <dbReference type="EMBL" id="RVU24484.1"/>
    </source>
</evidence>
<keyword evidence="13" id="KW-0732">Signal</keyword>
<organism evidence="15 16">
    <name type="scientific">Streptomyces antnestii</name>
    <dbReference type="NCBI Taxonomy" id="2494256"/>
    <lineage>
        <taxon>Bacteria</taxon>
        <taxon>Bacillati</taxon>
        <taxon>Actinomycetota</taxon>
        <taxon>Actinomycetes</taxon>
        <taxon>Kitasatosporales</taxon>
        <taxon>Streptomycetaceae</taxon>
        <taxon>Streptomyces</taxon>
    </lineage>
</organism>
<evidence type="ECO:0000313" key="16">
    <source>
        <dbReference type="Proteomes" id="UP000283128"/>
    </source>
</evidence>
<evidence type="ECO:0000256" key="13">
    <source>
        <dbReference type="SAM" id="SignalP"/>
    </source>
</evidence>
<dbReference type="PROSITE" id="PS51892">
    <property type="entry name" value="SUBTILASE"/>
    <property type="match status" value="1"/>
</dbReference>
<dbReference type="PROSITE" id="PS00136">
    <property type="entry name" value="SUBTILASE_ASP"/>
    <property type="match status" value="1"/>
</dbReference>
<dbReference type="Pfam" id="PF00082">
    <property type="entry name" value="Peptidase_S8"/>
    <property type="match status" value="1"/>
</dbReference>
<sequence length="456" mass="46769">MPASSNWYGRRAVSSAALGLLLVGAAATPALAESNREKQWYLTAMKAESMWRISKGEGVTVAVIDSGVEPNNPDLQGRVLDGLDLAPKETGDEHTDYEGHGTGMAGLIAGTGARRGGQGAFGLAPGAKILPIRMPDANKVGNQYYGTEQFNQVAPKAIRFAVDQGAKVINISLGAMEGSPQLTDSVDYALKKGALIFASSGNSGDGLNKPEYPAATPGVVAVSAIGKDLHMTPESTHGKQVDMAAPGADMVHACGSKSSDTGLCRTSGTSDATALASASAALIWSKHPNWTNNQILRVMLNTIGRAADGEKHNDFTGYGAVRPRIALTNPGDPGPADKYPLPDYPVAASKPAGKPSKGAPDDVSAAPAAASKGDDSSTPLWIGIGGGVAALIAAGIAVPVLRNRKRRSAQQQPANPYAPVQGAPQYQPYGAPQHHPASHDPNSPYGGGPQGPGPSA</sequence>
<dbReference type="InterPro" id="IPR023834">
    <property type="entry name" value="T7SS_pept_S8A_mycosin"/>
</dbReference>
<accession>A0A3S2WJM6</accession>
<dbReference type="InterPro" id="IPR036852">
    <property type="entry name" value="Peptidase_S8/S53_dom_sf"/>
</dbReference>
<feature type="region of interest" description="Disordered" evidence="11">
    <location>
        <begin position="326"/>
        <end position="378"/>
    </location>
</feature>
<feature type="signal peptide" evidence="13">
    <location>
        <begin position="1"/>
        <end position="32"/>
    </location>
</feature>
<name>A0A3S2WJM6_9ACTN</name>
<keyword evidence="5 12" id="KW-0812">Transmembrane</keyword>
<evidence type="ECO:0000256" key="8">
    <source>
        <dbReference type="ARBA" id="ARBA00022989"/>
    </source>
</evidence>
<dbReference type="InterPro" id="IPR050131">
    <property type="entry name" value="Peptidase_S8_subtilisin-like"/>
</dbReference>
<dbReference type="SUPFAM" id="SSF52743">
    <property type="entry name" value="Subtilisin-like"/>
    <property type="match status" value="1"/>
</dbReference>
<evidence type="ECO:0000256" key="12">
    <source>
        <dbReference type="SAM" id="Phobius"/>
    </source>
</evidence>
<keyword evidence="8 12" id="KW-1133">Transmembrane helix</keyword>
<evidence type="ECO:0000256" key="3">
    <source>
        <dbReference type="ARBA" id="ARBA00022475"/>
    </source>
</evidence>
<evidence type="ECO:0000256" key="1">
    <source>
        <dbReference type="ARBA" id="ARBA00004162"/>
    </source>
</evidence>
<comment type="subcellular location">
    <subcellularLocation>
        <location evidence="1">Cell membrane</location>
        <topology evidence="1">Single-pass membrane protein</topology>
    </subcellularLocation>
</comment>
<dbReference type="OrthoDB" id="9798386at2"/>
<dbReference type="GO" id="GO:0005886">
    <property type="term" value="C:plasma membrane"/>
    <property type="evidence" value="ECO:0007669"/>
    <property type="project" value="UniProtKB-SubCell"/>
</dbReference>
<dbReference type="InterPro" id="IPR000209">
    <property type="entry name" value="Peptidase_S8/S53_dom"/>
</dbReference>